<feature type="region of interest" description="Disordered" evidence="1">
    <location>
        <begin position="143"/>
        <end position="176"/>
    </location>
</feature>
<dbReference type="PANTHER" id="PTHR47160:SF10">
    <property type="entry name" value="MULE TRANSPOSASE DOMAIN-CONTAINING PROTEIN"/>
    <property type="match status" value="1"/>
</dbReference>
<organism evidence="2 4">
    <name type="scientific">Adineta steineri</name>
    <dbReference type="NCBI Taxonomy" id="433720"/>
    <lineage>
        <taxon>Eukaryota</taxon>
        <taxon>Metazoa</taxon>
        <taxon>Spiralia</taxon>
        <taxon>Gnathifera</taxon>
        <taxon>Rotifera</taxon>
        <taxon>Eurotatoria</taxon>
        <taxon>Bdelloidea</taxon>
        <taxon>Adinetida</taxon>
        <taxon>Adinetidae</taxon>
        <taxon>Adineta</taxon>
    </lineage>
</organism>
<dbReference type="EMBL" id="CAJOAZ010002572">
    <property type="protein sequence ID" value="CAF3941234.1"/>
    <property type="molecule type" value="Genomic_DNA"/>
</dbReference>
<comment type="caution">
    <text evidence="2">The sequence shown here is derived from an EMBL/GenBank/DDBJ whole genome shotgun (WGS) entry which is preliminary data.</text>
</comment>
<feature type="compositionally biased region" description="Low complexity" evidence="1">
    <location>
        <begin position="144"/>
        <end position="168"/>
    </location>
</feature>
<gene>
    <name evidence="2" type="ORF">JYZ213_LOCUS44132</name>
    <name evidence="3" type="ORF">OXD698_LOCUS26139</name>
</gene>
<evidence type="ECO:0008006" key="5">
    <source>
        <dbReference type="Google" id="ProtNLM"/>
    </source>
</evidence>
<reference evidence="2" key="1">
    <citation type="submission" date="2021-02" db="EMBL/GenBank/DDBJ databases">
        <authorList>
            <person name="Nowell W R."/>
        </authorList>
    </citation>
    <scope>NUCLEOTIDE SEQUENCE</scope>
</reference>
<dbReference type="Proteomes" id="UP000663844">
    <property type="component" value="Unassembled WGS sequence"/>
</dbReference>
<protein>
    <recommendedName>
        <fullName evidence="5">MULE transposase domain-containing protein</fullName>
    </recommendedName>
</protein>
<evidence type="ECO:0000313" key="3">
    <source>
        <dbReference type="EMBL" id="CAF3941234.1"/>
    </source>
</evidence>
<dbReference type="AlphaFoldDB" id="A0A815TZL5"/>
<dbReference type="PANTHER" id="PTHR47160">
    <property type="entry name" value="PUTATIVE-RELATED"/>
    <property type="match status" value="1"/>
</dbReference>
<evidence type="ECO:0000256" key="1">
    <source>
        <dbReference type="SAM" id="MobiDB-lite"/>
    </source>
</evidence>
<name>A0A815TZL5_9BILA</name>
<sequence length="675" mass="76988">MHISTSSTRSIKDGSTINELVPLSTSSKLASTKSSTCATHPAIQYEQKFSHITSKTHSPIVYPPSLLDSNIISPLATPQKEFSNLSIYSSIGNPPFDIPFAVTPTATSYDMNTTFIKQLSNGQDILSPSTSSLSLSETFLCQTPPKSSSSPILSRNNSSSSHSLTPSPQLTHSVDDDLSMNEDCTELPCFSSMLDTQYEAYLQGEIKFGESTKEKPMIFMSNYSYLYMSVASTLGTTGYRCDRKDLKCPTTIHLYTINNKFQRWNKKRHVHPPDPIDYRRRQINSTIKKRVANEHIPVCSIVEQEYAKSKLTKEEQAIFKTPKQLESGLLKSRRKMYPPLPTSQNFIIPDFISKTIDSTPFLLFDRTSDEFDGRLLVFSSPSQMDLLLEADVLMGDGTFRSCPRLFEQIYIILAVKDSKTYPVLFALTSNRKEATYTAILNVICAEAQQRGVSFAPHTFISDYERAWMNALITTLISGCWFHHVQSIYRWIQSNGLSKVYEEHEEKRAILRSFMALSLLPQDRVLEGFHIVKIRAKKYNELHRFVVYFERQWFRVFKPHLWCIGATVFRTNNSTESNNHRLNARIKQRHPNIWHFLVHLRTEEATISQKILKANLALIAPSHYQPTSKKRAEKKTMQIIHLHQLLEKKSRTLEDVIISLSYLVGSGKIKASNVKH</sequence>
<evidence type="ECO:0000313" key="4">
    <source>
        <dbReference type="Proteomes" id="UP000663845"/>
    </source>
</evidence>
<proteinExistence type="predicted"/>
<evidence type="ECO:0000313" key="2">
    <source>
        <dbReference type="EMBL" id="CAF1512869.1"/>
    </source>
</evidence>
<dbReference type="Gene3D" id="2.20.25.240">
    <property type="match status" value="1"/>
</dbReference>
<accession>A0A815TZL5</accession>
<dbReference type="EMBL" id="CAJNOG010002644">
    <property type="protein sequence ID" value="CAF1512869.1"/>
    <property type="molecule type" value="Genomic_DNA"/>
</dbReference>
<dbReference type="Proteomes" id="UP000663845">
    <property type="component" value="Unassembled WGS sequence"/>
</dbReference>